<dbReference type="SUPFAM" id="SSF69118">
    <property type="entry name" value="AhpD-like"/>
    <property type="match status" value="1"/>
</dbReference>
<dbReference type="EMBL" id="LGIQ01000002">
    <property type="protein sequence ID" value="KNB74294.1"/>
    <property type="molecule type" value="Genomic_DNA"/>
</dbReference>
<dbReference type="EMBL" id="BJON01000006">
    <property type="protein sequence ID" value="GED68134.1"/>
    <property type="molecule type" value="Genomic_DNA"/>
</dbReference>
<keyword evidence="5" id="KW-1185">Reference proteome</keyword>
<keyword evidence="3" id="KW-0560">Oxidoreductase</keyword>
<dbReference type="InterPro" id="IPR003779">
    <property type="entry name" value="CMD-like"/>
</dbReference>
<evidence type="ECO:0000313" key="3">
    <source>
        <dbReference type="EMBL" id="KNB74294.1"/>
    </source>
</evidence>
<protein>
    <submittedName>
        <fullName evidence="2">Alkyl hydroperoxide reductase AhpD</fullName>
    </submittedName>
    <submittedName>
        <fullName evidence="3">Alkylhydroperoxidase</fullName>
    </submittedName>
</protein>
<dbReference type="PATRIC" id="fig|54915.3.peg.5309"/>
<dbReference type="AlphaFoldDB" id="A0A0K9Z017"/>
<dbReference type="OrthoDB" id="9801997at2"/>
<comment type="caution">
    <text evidence="3">The sequence shown here is derived from an EMBL/GenBank/DDBJ whole genome shotgun (WGS) entry which is preliminary data.</text>
</comment>
<evidence type="ECO:0000313" key="2">
    <source>
        <dbReference type="EMBL" id="GED68134.1"/>
    </source>
</evidence>
<dbReference type="Gene3D" id="1.20.1290.10">
    <property type="entry name" value="AhpD-like"/>
    <property type="match status" value="1"/>
</dbReference>
<name>A0A0K9Z017_9BACL</name>
<gene>
    <name evidence="3" type="ORF">ADS79_00840</name>
    <name evidence="2" type="ORF">BRE01_18360</name>
</gene>
<evidence type="ECO:0000313" key="4">
    <source>
        <dbReference type="Proteomes" id="UP000036834"/>
    </source>
</evidence>
<accession>A0A0K9Z017</accession>
<evidence type="ECO:0000313" key="5">
    <source>
        <dbReference type="Proteomes" id="UP000319578"/>
    </source>
</evidence>
<sequence length="150" mass="17141">MELRMIHNEVNPAAYEAMKSLESFVLQSSLDEAILDLIQLRVSQINGCSFHMNVNGKALYDKGDQFERILLLNVWRDVPNFSKKEKAALELAEHLTKVSKLGVPEQVYKQVREHFNEQQYIDLVMAINVSNCWNRLTIATGMTPGCSLEK</sequence>
<reference evidence="3" key="2">
    <citation type="submission" date="2015-07" db="EMBL/GenBank/DDBJ databases">
        <title>MeaNS - Measles Nucleotide Surveillance Program.</title>
        <authorList>
            <person name="Tran T."/>
            <person name="Druce J."/>
        </authorList>
    </citation>
    <scope>NUCLEOTIDE SEQUENCE</scope>
    <source>
        <strain evidence="3">DSM 9887</strain>
    </source>
</reference>
<organism evidence="3 4">
    <name type="scientific">Brevibacillus reuszeri</name>
    <dbReference type="NCBI Taxonomy" id="54915"/>
    <lineage>
        <taxon>Bacteria</taxon>
        <taxon>Bacillati</taxon>
        <taxon>Bacillota</taxon>
        <taxon>Bacilli</taxon>
        <taxon>Bacillales</taxon>
        <taxon>Paenibacillaceae</taxon>
        <taxon>Brevibacillus</taxon>
    </lineage>
</organism>
<dbReference type="RefSeq" id="WP_049736531.1">
    <property type="nucleotide sequence ID" value="NZ_BJON01000006.1"/>
</dbReference>
<dbReference type="Pfam" id="PF02627">
    <property type="entry name" value="CMD"/>
    <property type="match status" value="1"/>
</dbReference>
<dbReference type="InterPro" id="IPR029032">
    <property type="entry name" value="AhpD-like"/>
</dbReference>
<proteinExistence type="predicted"/>
<keyword evidence="3" id="KW-0575">Peroxidase</keyword>
<dbReference type="Proteomes" id="UP000036834">
    <property type="component" value="Unassembled WGS sequence"/>
</dbReference>
<evidence type="ECO:0000259" key="1">
    <source>
        <dbReference type="Pfam" id="PF02627"/>
    </source>
</evidence>
<dbReference type="GO" id="GO:0051920">
    <property type="term" value="F:peroxiredoxin activity"/>
    <property type="evidence" value="ECO:0007669"/>
    <property type="project" value="InterPro"/>
</dbReference>
<reference evidence="2 5" key="3">
    <citation type="submission" date="2019-06" db="EMBL/GenBank/DDBJ databases">
        <title>Whole genome shotgun sequence of Brevibacillus reuszeri NBRC 15719.</title>
        <authorList>
            <person name="Hosoyama A."/>
            <person name="Uohara A."/>
            <person name="Ohji S."/>
            <person name="Ichikawa N."/>
        </authorList>
    </citation>
    <scope>NUCLEOTIDE SEQUENCE [LARGE SCALE GENOMIC DNA]</scope>
    <source>
        <strain evidence="2 5">NBRC 15719</strain>
    </source>
</reference>
<reference evidence="4" key="1">
    <citation type="submission" date="2015-07" db="EMBL/GenBank/DDBJ databases">
        <title>Genome sequencing project for genomic taxonomy and phylogenomics of Bacillus-like bacteria.</title>
        <authorList>
            <person name="Liu B."/>
            <person name="Wang J."/>
            <person name="Zhu Y."/>
            <person name="Liu G."/>
            <person name="Chen Q."/>
            <person name="Chen Z."/>
            <person name="Lan J."/>
            <person name="Che J."/>
            <person name="Ge C."/>
            <person name="Shi H."/>
            <person name="Pan Z."/>
            <person name="Liu X."/>
        </authorList>
    </citation>
    <scope>NUCLEOTIDE SEQUENCE [LARGE SCALE GENOMIC DNA]</scope>
    <source>
        <strain evidence="4">DSM 9887</strain>
    </source>
</reference>
<dbReference type="PANTHER" id="PTHR34846:SF10">
    <property type="entry name" value="CYTOPLASMIC PROTEIN"/>
    <property type="match status" value="1"/>
</dbReference>
<dbReference type="Proteomes" id="UP000319578">
    <property type="component" value="Unassembled WGS sequence"/>
</dbReference>
<dbReference type="STRING" id="54915.ADS79_00840"/>
<feature type="domain" description="Carboxymuconolactone decarboxylase-like" evidence="1">
    <location>
        <begin position="12"/>
        <end position="93"/>
    </location>
</feature>
<dbReference type="PANTHER" id="PTHR34846">
    <property type="entry name" value="4-CARBOXYMUCONOLACTONE DECARBOXYLASE FAMILY PROTEIN (AFU_ORTHOLOGUE AFUA_6G11590)"/>
    <property type="match status" value="1"/>
</dbReference>